<name>A0A1M5FDF6_9FLAO</name>
<keyword evidence="1" id="KW-1133">Transmembrane helix</keyword>
<gene>
    <name evidence="2" type="ORF">SAMN05444396_102308</name>
</gene>
<organism evidence="2 3">
    <name type="scientific">Flavobacterium segetis</name>
    <dbReference type="NCBI Taxonomy" id="271157"/>
    <lineage>
        <taxon>Bacteria</taxon>
        <taxon>Pseudomonadati</taxon>
        <taxon>Bacteroidota</taxon>
        <taxon>Flavobacteriia</taxon>
        <taxon>Flavobacteriales</taxon>
        <taxon>Flavobacteriaceae</taxon>
        <taxon>Flavobacterium</taxon>
    </lineage>
</organism>
<dbReference type="STRING" id="271157.SAMN05444396_102308"/>
<protein>
    <submittedName>
        <fullName evidence="2">Uncharacterized protein</fullName>
    </submittedName>
</protein>
<keyword evidence="3" id="KW-1185">Reference proteome</keyword>
<dbReference type="OrthoDB" id="1361771at2"/>
<evidence type="ECO:0000313" key="3">
    <source>
        <dbReference type="Proteomes" id="UP000184036"/>
    </source>
</evidence>
<dbReference type="Proteomes" id="UP000184036">
    <property type="component" value="Unassembled WGS sequence"/>
</dbReference>
<feature type="transmembrane region" description="Helical" evidence="1">
    <location>
        <begin position="52"/>
        <end position="73"/>
    </location>
</feature>
<dbReference type="EMBL" id="FQWE01000002">
    <property type="protein sequence ID" value="SHF89478.1"/>
    <property type="molecule type" value="Genomic_DNA"/>
</dbReference>
<evidence type="ECO:0000313" key="2">
    <source>
        <dbReference type="EMBL" id="SHF89478.1"/>
    </source>
</evidence>
<evidence type="ECO:0000256" key="1">
    <source>
        <dbReference type="SAM" id="Phobius"/>
    </source>
</evidence>
<accession>A0A1M5FDF6</accession>
<dbReference type="RefSeq" id="WP_072988752.1">
    <property type="nucleotide sequence ID" value="NZ_FQWE01000002.1"/>
</dbReference>
<keyword evidence="1" id="KW-0472">Membrane</keyword>
<keyword evidence="1" id="KW-0812">Transmembrane</keyword>
<sequence length="99" mass="11514">MKKHHLSSKASLEKFHNAIYQKMKTGFILTEENKSVPFVVLSKEKKEINHSLHFLLCCLTIGIWFMIWACLIIEQSYNRTVIIAIDENGNVFEDKCQTP</sequence>
<dbReference type="AlphaFoldDB" id="A0A1M5FDF6"/>
<reference evidence="3" key="1">
    <citation type="submission" date="2016-11" db="EMBL/GenBank/DDBJ databases">
        <authorList>
            <person name="Varghese N."/>
            <person name="Submissions S."/>
        </authorList>
    </citation>
    <scope>NUCLEOTIDE SEQUENCE [LARGE SCALE GENOMIC DNA]</scope>
    <source>
        <strain evidence="3">DSM 19741</strain>
    </source>
</reference>
<proteinExistence type="predicted"/>